<dbReference type="EMBL" id="CVRI01000058">
    <property type="protein sequence ID" value="CRL02913.1"/>
    <property type="molecule type" value="Genomic_DNA"/>
</dbReference>
<dbReference type="Proteomes" id="UP000183832">
    <property type="component" value="Unassembled WGS sequence"/>
</dbReference>
<protein>
    <submittedName>
        <fullName evidence="3">CLUMA_CG015816, isoform A</fullName>
    </submittedName>
</protein>
<evidence type="ECO:0000256" key="1">
    <source>
        <dbReference type="SAM" id="MobiDB-lite"/>
    </source>
</evidence>
<keyword evidence="4" id="KW-1185">Reference proteome</keyword>
<name>A0A1J1IWI8_9DIPT</name>
<evidence type="ECO:0000313" key="4">
    <source>
        <dbReference type="Proteomes" id="UP000183832"/>
    </source>
</evidence>
<reference evidence="3 4" key="1">
    <citation type="submission" date="2015-04" db="EMBL/GenBank/DDBJ databases">
        <authorList>
            <person name="Syromyatnikov M.Y."/>
            <person name="Popov V.N."/>
        </authorList>
    </citation>
    <scope>NUCLEOTIDE SEQUENCE [LARGE SCALE GENOMIC DNA]</scope>
</reference>
<gene>
    <name evidence="3" type="ORF">CLUMA_CG015816</name>
</gene>
<evidence type="ECO:0000256" key="2">
    <source>
        <dbReference type="SAM" id="Phobius"/>
    </source>
</evidence>
<feature type="compositionally biased region" description="Basic and acidic residues" evidence="1">
    <location>
        <begin position="59"/>
        <end position="72"/>
    </location>
</feature>
<feature type="transmembrane region" description="Helical" evidence="2">
    <location>
        <begin position="12"/>
        <end position="32"/>
    </location>
</feature>
<keyword evidence="2" id="KW-0472">Membrane</keyword>
<evidence type="ECO:0000313" key="3">
    <source>
        <dbReference type="EMBL" id="CRL02913.1"/>
    </source>
</evidence>
<accession>A0A1J1IWI8</accession>
<keyword evidence="2" id="KW-0812">Transmembrane</keyword>
<organism evidence="3 4">
    <name type="scientific">Clunio marinus</name>
    <dbReference type="NCBI Taxonomy" id="568069"/>
    <lineage>
        <taxon>Eukaryota</taxon>
        <taxon>Metazoa</taxon>
        <taxon>Ecdysozoa</taxon>
        <taxon>Arthropoda</taxon>
        <taxon>Hexapoda</taxon>
        <taxon>Insecta</taxon>
        <taxon>Pterygota</taxon>
        <taxon>Neoptera</taxon>
        <taxon>Endopterygota</taxon>
        <taxon>Diptera</taxon>
        <taxon>Nematocera</taxon>
        <taxon>Chironomoidea</taxon>
        <taxon>Chironomidae</taxon>
        <taxon>Clunio</taxon>
    </lineage>
</organism>
<sequence>MMSKISTENSVVVGVLSVIGVGVISIATWMNWDKLFFNIRRNEDGTVVTAGTVDQPNTDSEKESHQIKYQVDKDEDDCETNIEKNVTVHNPGMVGDLFKQRGNFNSDIKRKGELKKSKFNLKQNVQIGASKEEEK</sequence>
<dbReference type="AlphaFoldDB" id="A0A1J1IWI8"/>
<keyword evidence="2" id="KW-1133">Transmembrane helix</keyword>
<feature type="region of interest" description="Disordered" evidence="1">
    <location>
        <begin position="51"/>
        <end position="74"/>
    </location>
</feature>
<proteinExistence type="predicted"/>